<dbReference type="EMBL" id="DRTB01000023">
    <property type="protein sequence ID" value="HHE04481.1"/>
    <property type="molecule type" value="Genomic_DNA"/>
</dbReference>
<protein>
    <submittedName>
        <fullName evidence="1">Uncharacterized protein</fullName>
    </submittedName>
</protein>
<proteinExistence type="predicted"/>
<evidence type="ECO:0000313" key="1">
    <source>
        <dbReference type="EMBL" id="HHE04481.1"/>
    </source>
</evidence>
<organism evidence="1">
    <name type="scientific">candidate division WOR-3 bacterium</name>
    <dbReference type="NCBI Taxonomy" id="2052148"/>
    <lineage>
        <taxon>Bacteria</taxon>
        <taxon>Bacteria division WOR-3</taxon>
    </lineage>
</organism>
<dbReference type="AlphaFoldDB" id="A0A7C5DAE7"/>
<dbReference type="Proteomes" id="UP000886110">
    <property type="component" value="Unassembled WGS sequence"/>
</dbReference>
<comment type="caution">
    <text evidence="1">The sequence shown here is derived from an EMBL/GenBank/DDBJ whole genome shotgun (WGS) entry which is preliminary data.</text>
</comment>
<accession>A0A7C5DAE7</accession>
<gene>
    <name evidence="1" type="ORF">ENL19_00290</name>
</gene>
<sequence>MEHIKREKCPVCGCTKLINNVLITEKGEVKVYVECSNCGSFVSRYTLKRYTSNKPYESLLNYYSKRQYDSGRVVLKNLEAFSKEIETEFKKVKETIKSREETKKIEEIIAGLEDN</sequence>
<reference evidence="1" key="1">
    <citation type="journal article" date="2020" name="mSystems">
        <title>Genome- and Community-Level Interaction Insights into Carbon Utilization and Element Cycling Functions of Hydrothermarchaeota in Hydrothermal Sediment.</title>
        <authorList>
            <person name="Zhou Z."/>
            <person name="Liu Y."/>
            <person name="Xu W."/>
            <person name="Pan J."/>
            <person name="Luo Z.H."/>
            <person name="Li M."/>
        </authorList>
    </citation>
    <scope>NUCLEOTIDE SEQUENCE [LARGE SCALE GENOMIC DNA]</scope>
    <source>
        <strain evidence="1">HyVt-74</strain>
    </source>
</reference>
<name>A0A7C5DAE7_UNCW3</name>